<dbReference type="RefSeq" id="WP_055026518.1">
    <property type="nucleotide sequence ID" value="NZ_CANMJJ010000057.1"/>
</dbReference>
<dbReference type="SUPFAM" id="SSF82093">
    <property type="entry name" value="Heme chaperone CcmE"/>
    <property type="match status" value="1"/>
</dbReference>
<evidence type="ECO:0000256" key="9">
    <source>
        <dbReference type="ARBA" id="ARBA00023136"/>
    </source>
</evidence>
<comment type="subcellular location">
    <subcellularLocation>
        <location evidence="10">Cell membrane</location>
        <topology evidence="10">Single-pass type II membrane protein</topology>
    </subcellularLocation>
    <subcellularLocation>
        <location evidence="1">Membrane</location>
    </subcellularLocation>
</comment>
<name>A0ABN4YL04_9GAMM</name>
<reference evidence="12 13" key="1">
    <citation type="submission" date="2017-03" db="EMBL/GenBank/DDBJ databases">
        <title>Genome sequencing of Shewanella japonica KCTC 22435.</title>
        <authorList>
            <person name="Kim K.M."/>
        </authorList>
    </citation>
    <scope>NUCLEOTIDE SEQUENCE [LARGE SCALE GENOMIC DNA]</scope>
    <source>
        <strain evidence="12 13">KCTC 22435</strain>
    </source>
</reference>
<keyword evidence="5 10" id="KW-0201">Cytochrome c-type biogenesis</keyword>
<dbReference type="NCBIfam" id="NF009638">
    <property type="entry name" value="PRK13165.1"/>
    <property type="match status" value="1"/>
</dbReference>
<protein>
    <recommendedName>
        <fullName evidence="10">Cytochrome c-type biogenesis protein CcmE</fullName>
    </recommendedName>
    <alternativeName>
        <fullName evidence="10">Cytochrome c maturation protein E</fullName>
    </alternativeName>
    <alternativeName>
        <fullName evidence="10">Heme chaperone CcmE</fullName>
    </alternativeName>
</protein>
<dbReference type="Pfam" id="PF03100">
    <property type="entry name" value="CcmE"/>
    <property type="match status" value="1"/>
</dbReference>
<comment type="similarity">
    <text evidence="10">Belongs to the CcmE/CycJ family.</text>
</comment>
<dbReference type="PANTHER" id="PTHR34128">
    <property type="entry name" value="CYTOCHROME C-TYPE BIOGENESIS PROTEIN CCME HOMOLOG, MITOCHONDRIAL"/>
    <property type="match status" value="1"/>
</dbReference>
<dbReference type="InterPro" id="IPR012340">
    <property type="entry name" value="NA-bd_OB-fold"/>
</dbReference>
<keyword evidence="8 10" id="KW-0408">Iron</keyword>
<accession>A0ABN4YL04</accession>
<sequence>MNSRRKKRLTLAVALIAGVAGIASLLLYALNSNLNLFFTPYEIVNGKKDTGEKPEIGQRIRVGGMVTEGTMVRDPNSLHVEFEIHDAFGGAITVTFDDLLPDLFREGQGIVAQGVLISEDTIEATEVLAKHDENYMPPEVAEAMGKTHEKLDYSEQKQTEGYKYQ</sequence>
<feature type="region of interest" description="Disordered" evidence="11">
    <location>
        <begin position="145"/>
        <end position="165"/>
    </location>
</feature>
<evidence type="ECO:0000256" key="6">
    <source>
        <dbReference type="ARBA" id="ARBA00022968"/>
    </source>
</evidence>
<keyword evidence="2 10" id="KW-0349">Heme</keyword>
<feature type="topological domain" description="Cytoplasmic" evidence="10">
    <location>
        <begin position="1"/>
        <end position="8"/>
    </location>
</feature>
<dbReference type="EMBL" id="CP020472">
    <property type="protein sequence ID" value="ARD24200.1"/>
    <property type="molecule type" value="Genomic_DNA"/>
</dbReference>
<keyword evidence="13" id="KW-1185">Reference proteome</keyword>
<dbReference type="Gene3D" id="2.40.50.140">
    <property type="entry name" value="Nucleic acid-binding proteins"/>
    <property type="match status" value="1"/>
</dbReference>
<evidence type="ECO:0000256" key="2">
    <source>
        <dbReference type="ARBA" id="ARBA00022617"/>
    </source>
</evidence>
<evidence type="ECO:0000256" key="7">
    <source>
        <dbReference type="ARBA" id="ARBA00022989"/>
    </source>
</evidence>
<dbReference type="Proteomes" id="UP000191820">
    <property type="component" value="Chromosome"/>
</dbReference>
<proteinExistence type="inferred from homology"/>
<keyword evidence="7 10" id="KW-1133">Transmembrane helix</keyword>
<feature type="topological domain" description="Extracellular" evidence="10">
    <location>
        <begin position="30"/>
        <end position="165"/>
    </location>
</feature>
<dbReference type="InterPro" id="IPR004329">
    <property type="entry name" value="CcmE"/>
</dbReference>
<keyword evidence="6 10" id="KW-0735">Signal-anchor</keyword>
<evidence type="ECO:0000256" key="3">
    <source>
        <dbReference type="ARBA" id="ARBA00022692"/>
    </source>
</evidence>
<evidence type="ECO:0000256" key="11">
    <source>
        <dbReference type="SAM" id="MobiDB-lite"/>
    </source>
</evidence>
<evidence type="ECO:0000256" key="8">
    <source>
        <dbReference type="ARBA" id="ARBA00023004"/>
    </source>
</evidence>
<gene>
    <name evidence="10" type="primary">ccmE</name>
    <name evidence="10" type="synonym">cycJ</name>
    <name evidence="12" type="ORF">SJ2017_3971</name>
</gene>
<evidence type="ECO:0000313" key="12">
    <source>
        <dbReference type="EMBL" id="ARD24200.1"/>
    </source>
</evidence>
<evidence type="ECO:0000256" key="10">
    <source>
        <dbReference type="HAMAP-Rule" id="MF_01959"/>
    </source>
</evidence>
<feature type="binding site" description="axial binding residue" evidence="10">
    <location>
        <position position="135"/>
    </location>
    <ligand>
        <name>heme</name>
        <dbReference type="ChEBI" id="CHEBI:30413"/>
    </ligand>
    <ligandPart>
        <name>Fe</name>
        <dbReference type="ChEBI" id="CHEBI:18248"/>
    </ligandPart>
</feature>
<comment type="function">
    <text evidence="10">Heme chaperone required for the biogenesis of c-type cytochromes. Transiently binds heme delivered by CcmC and transfers the heme to apo-cytochromes in a process facilitated by CcmF and CcmH.</text>
</comment>
<keyword evidence="9 10" id="KW-0472">Membrane</keyword>
<feature type="binding site" description="covalent" evidence="10">
    <location>
        <position position="131"/>
    </location>
    <ligand>
        <name>heme</name>
        <dbReference type="ChEBI" id="CHEBI:30413"/>
    </ligand>
</feature>
<dbReference type="PANTHER" id="PTHR34128:SF2">
    <property type="entry name" value="CYTOCHROME C-TYPE BIOGENESIS PROTEIN CCME HOMOLOG, MITOCHONDRIAL"/>
    <property type="match status" value="1"/>
</dbReference>
<evidence type="ECO:0000313" key="13">
    <source>
        <dbReference type="Proteomes" id="UP000191820"/>
    </source>
</evidence>
<organism evidence="12 13">
    <name type="scientific">Shewanella japonica</name>
    <dbReference type="NCBI Taxonomy" id="93973"/>
    <lineage>
        <taxon>Bacteria</taxon>
        <taxon>Pseudomonadati</taxon>
        <taxon>Pseudomonadota</taxon>
        <taxon>Gammaproteobacteria</taxon>
        <taxon>Alteromonadales</taxon>
        <taxon>Shewanellaceae</taxon>
        <taxon>Shewanella</taxon>
    </lineage>
</organism>
<dbReference type="InterPro" id="IPR036127">
    <property type="entry name" value="CcmE-like_sf"/>
</dbReference>
<keyword evidence="10" id="KW-1003">Cell membrane</keyword>
<evidence type="ECO:0000256" key="1">
    <source>
        <dbReference type="ARBA" id="ARBA00004370"/>
    </source>
</evidence>
<dbReference type="HAMAP" id="MF_01959">
    <property type="entry name" value="CcmE"/>
    <property type="match status" value="1"/>
</dbReference>
<evidence type="ECO:0000256" key="5">
    <source>
        <dbReference type="ARBA" id="ARBA00022748"/>
    </source>
</evidence>
<keyword evidence="4 10" id="KW-0479">Metal-binding</keyword>
<evidence type="ECO:0000256" key="4">
    <source>
        <dbReference type="ARBA" id="ARBA00022723"/>
    </source>
</evidence>
<keyword evidence="3 10" id="KW-0812">Transmembrane</keyword>